<dbReference type="AlphaFoldDB" id="A0A8X6IHH1"/>
<proteinExistence type="predicted"/>
<keyword evidence="2" id="KW-1185">Reference proteome</keyword>
<name>A0A8X6IHH1_NEPPI</name>
<dbReference type="EMBL" id="BMAW01090699">
    <property type="protein sequence ID" value="GFS46131.1"/>
    <property type="molecule type" value="Genomic_DNA"/>
</dbReference>
<evidence type="ECO:0000313" key="1">
    <source>
        <dbReference type="EMBL" id="GFS46131.1"/>
    </source>
</evidence>
<feature type="non-terminal residue" evidence="1">
    <location>
        <position position="26"/>
    </location>
</feature>
<dbReference type="Proteomes" id="UP000887013">
    <property type="component" value="Unassembled WGS sequence"/>
</dbReference>
<evidence type="ECO:0000313" key="2">
    <source>
        <dbReference type="Proteomes" id="UP000887013"/>
    </source>
</evidence>
<protein>
    <submittedName>
        <fullName evidence="1">Uncharacterized protein</fullName>
    </submittedName>
</protein>
<comment type="caution">
    <text evidence="1">The sequence shown here is derived from an EMBL/GenBank/DDBJ whole genome shotgun (WGS) entry which is preliminary data.</text>
</comment>
<accession>A0A8X6IHH1</accession>
<gene>
    <name evidence="1" type="ORF">NPIL_542561</name>
</gene>
<organism evidence="1 2">
    <name type="scientific">Nephila pilipes</name>
    <name type="common">Giant wood spider</name>
    <name type="synonym">Nephila maculata</name>
    <dbReference type="NCBI Taxonomy" id="299642"/>
    <lineage>
        <taxon>Eukaryota</taxon>
        <taxon>Metazoa</taxon>
        <taxon>Ecdysozoa</taxon>
        <taxon>Arthropoda</taxon>
        <taxon>Chelicerata</taxon>
        <taxon>Arachnida</taxon>
        <taxon>Araneae</taxon>
        <taxon>Araneomorphae</taxon>
        <taxon>Entelegynae</taxon>
        <taxon>Araneoidea</taxon>
        <taxon>Nephilidae</taxon>
        <taxon>Nephila</taxon>
    </lineage>
</organism>
<sequence>MEKPEWGVHRRSISILGFMLEFWSKV</sequence>
<reference evidence="1" key="1">
    <citation type="submission" date="2020-08" db="EMBL/GenBank/DDBJ databases">
        <title>Multicomponent nature underlies the extraordinary mechanical properties of spider dragline silk.</title>
        <authorList>
            <person name="Kono N."/>
            <person name="Nakamura H."/>
            <person name="Mori M."/>
            <person name="Yoshida Y."/>
            <person name="Ohtoshi R."/>
            <person name="Malay A.D."/>
            <person name="Moran D.A.P."/>
            <person name="Tomita M."/>
            <person name="Numata K."/>
            <person name="Arakawa K."/>
        </authorList>
    </citation>
    <scope>NUCLEOTIDE SEQUENCE</scope>
</reference>